<keyword evidence="2" id="KW-0808">Transferase</keyword>
<evidence type="ECO:0000256" key="4">
    <source>
        <dbReference type="PIRSR" id="PIRSR005739-1"/>
    </source>
</evidence>
<feature type="active site" description="Proton acceptor" evidence="4">
    <location>
        <position position="267"/>
    </location>
</feature>
<dbReference type="PANTHER" id="PTHR43712:SF2">
    <property type="entry name" value="O-METHYLTRANSFERASE CICE"/>
    <property type="match status" value="1"/>
</dbReference>
<evidence type="ECO:0008006" key="10">
    <source>
        <dbReference type="Google" id="ProtNLM"/>
    </source>
</evidence>
<dbReference type="PANTHER" id="PTHR43712">
    <property type="entry name" value="PUTATIVE (AFU_ORTHOLOGUE AFUA_4G14580)-RELATED"/>
    <property type="match status" value="1"/>
</dbReference>
<feature type="domain" description="O-methyltransferase C-terminal" evidence="6">
    <location>
        <begin position="149"/>
        <end position="339"/>
    </location>
</feature>
<protein>
    <recommendedName>
        <fullName evidence="10">Methyltransferase</fullName>
    </recommendedName>
</protein>
<dbReference type="AlphaFoldDB" id="A0A6G4ADJ4"/>
<evidence type="ECO:0000256" key="2">
    <source>
        <dbReference type="ARBA" id="ARBA00022679"/>
    </source>
</evidence>
<dbReference type="PROSITE" id="PS51683">
    <property type="entry name" value="SAM_OMT_II"/>
    <property type="match status" value="1"/>
</dbReference>
<dbReference type="Gene3D" id="1.10.10.10">
    <property type="entry name" value="Winged helix-like DNA-binding domain superfamily/Winged helix DNA-binding domain"/>
    <property type="match status" value="1"/>
</dbReference>
<dbReference type="Proteomes" id="UP000476310">
    <property type="component" value="Unassembled WGS sequence"/>
</dbReference>
<dbReference type="RefSeq" id="WP_164427075.1">
    <property type="nucleotide sequence ID" value="NZ_JAAIKT010000013.1"/>
</dbReference>
<keyword evidence="3" id="KW-0949">S-adenosyl-L-methionine</keyword>
<dbReference type="InterPro" id="IPR036390">
    <property type="entry name" value="WH_DNA-bd_sf"/>
</dbReference>
<dbReference type="CDD" id="cd02440">
    <property type="entry name" value="AdoMet_MTases"/>
    <property type="match status" value="1"/>
</dbReference>
<evidence type="ECO:0000259" key="7">
    <source>
        <dbReference type="Pfam" id="PF08100"/>
    </source>
</evidence>
<dbReference type="GO" id="GO:0032259">
    <property type="term" value="P:methylation"/>
    <property type="evidence" value="ECO:0007669"/>
    <property type="project" value="UniProtKB-KW"/>
</dbReference>
<dbReference type="SUPFAM" id="SSF53335">
    <property type="entry name" value="S-adenosyl-L-methionine-dependent methyltransferases"/>
    <property type="match status" value="1"/>
</dbReference>
<dbReference type="InterPro" id="IPR036388">
    <property type="entry name" value="WH-like_DNA-bd_sf"/>
</dbReference>
<keyword evidence="9" id="KW-1185">Reference proteome</keyword>
<gene>
    <name evidence="8" type="ORF">G4H13_13520</name>
</gene>
<keyword evidence="1" id="KW-0489">Methyltransferase</keyword>
<dbReference type="Pfam" id="PF00891">
    <property type="entry name" value="Methyltransf_2"/>
    <property type="match status" value="1"/>
</dbReference>
<sequence>MAASARTTAADSATAPGPAAGAVPSPAPLIRLNLAFASSRMLMSAVELDLFTVVEEAPATEAELRRRLNLHPRFAGTFLDALVAHGLLSVQDGRYAGTALASEFLVPGKPRYIGGFIEVATRVQWQAWSRFTRALRTGEHQDDSPVDDGNELFRTRPDEDPDRVRRFMAAMDTHTGRAGAEIAERLDWSGYGSVADLGGARGNLLAHLVRRRPHLRGVNVDRAPARPFFDEHITALGLADRVSFLEADFFHDPLPAADVLIYGHVLHEWSQDTRAMLVRRAYEALPAGGSLVIYDRMLDDASPDRDALLLSLTFMLTSPGGGEYRVGECAEWLREAGFQDVTFSPVLDNHTLAIARK</sequence>
<evidence type="ECO:0000313" key="9">
    <source>
        <dbReference type="Proteomes" id="UP000476310"/>
    </source>
</evidence>
<dbReference type="GO" id="GO:0008171">
    <property type="term" value="F:O-methyltransferase activity"/>
    <property type="evidence" value="ECO:0007669"/>
    <property type="project" value="InterPro"/>
</dbReference>
<feature type="region of interest" description="Disordered" evidence="5">
    <location>
        <begin position="1"/>
        <end position="21"/>
    </location>
</feature>
<evidence type="ECO:0000313" key="8">
    <source>
        <dbReference type="EMBL" id="NEW71395.1"/>
    </source>
</evidence>
<name>A0A6G4ADJ4_9ACTN</name>
<dbReference type="InterPro" id="IPR001077">
    <property type="entry name" value="COMT_C"/>
</dbReference>
<dbReference type="InterPro" id="IPR012967">
    <property type="entry name" value="COMT_dimerisation"/>
</dbReference>
<organism evidence="8 9">
    <name type="scientific">Streptomyces rhizosphaericus</name>
    <dbReference type="NCBI Taxonomy" id="114699"/>
    <lineage>
        <taxon>Bacteria</taxon>
        <taxon>Bacillati</taxon>
        <taxon>Actinomycetota</taxon>
        <taxon>Actinomycetes</taxon>
        <taxon>Kitasatosporales</taxon>
        <taxon>Streptomycetaceae</taxon>
        <taxon>Streptomyces</taxon>
        <taxon>Streptomyces violaceusniger group</taxon>
    </lineage>
</organism>
<dbReference type="PIRSF" id="PIRSF005739">
    <property type="entry name" value="O-mtase"/>
    <property type="match status" value="1"/>
</dbReference>
<accession>A0A6G4ADJ4</accession>
<reference evidence="8" key="1">
    <citation type="submission" date="2020-02" db="EMBL/GenBank/DDBJ databases">
        <title>A new Streptomyces sp. for controlling soil-borne diseases.</title>
        <authorList>
            <person name="Li X."/>
            <person name="Tian Y."/>
            <person name="Gao K."/>
        </authorList>
    </citation>
    <scope>NUCLEOTIDE SEQUENCE [LARGE SCALE GENOMIC DNA]</scope>
    <source>
        <strain evidence="8">0250</strain>
    </source>
</reference>
<evidence type="ECO:0000259" key="6">
    <source>
        <dbReference type="Pfam" id="PF00891"/>
    </source>
</evidence>
<evidence type="ECO:0000256" key="5">
    <source>
        <dbReference type="SAM" id="MobiDB-lite"/>
    </source>
</evidence>
<dbReference type="Gene3D" id="3.40.50.150">
    <property type="entry name" value="Vaccinia Virus protein VP39"/>
    <property type="match status" value="1"/>
</dbReference>
<dbReference type="SUPFAM" id="SSF46785">
    <property type="entry name" value="Winged helix' DNA-binding domain"/>
    <property type="match status" value="1"/>
</dbReference>
<dbReference type="InterPro" id="IPR029063">
    <property type="entry name" value="SAM-dependent_MTases_sf"/>
</dbReference>
<dbReference type="InterPro" id="IPR016461">
    <property type="entry name" value="COMT-like"/>
</dbReference>
<feature type="domain" description="O-methyltransferase dimerisation" evidence="7">
    <location>
        <begin position="32"/>
        <end position="106"/>
    </location>
</feature>
<dbReference type="Pfam" id="PF08100">
    <property type="entry name" value="Dimerisation"/>
    <property type="match status" value="1"/>
</dbReference>
<evidence type="ECO:0000256" key="1">
    <source>
        <dbReference type="ARBA" id="ARBA00022603"/>
    </source>
</evidence>
<dbReference type="GO" id="GO:0046983">
    <property type="term" value="F:protein dimerization activity"/>
    <property type="evidence" value="ECO:0007669"/>
    <property type="project" value="InterPro"/>
</dbReference>
<comment type="caution">
    <text evidence="8">The sequence shown here is derived from an EMBL/GenBank/DDBJ whole genome shotgun (WGS) entry which is preliminary data.</text>
</comment>
<dbReference type="EMBL" id="JAAIKT010000013">
    <property type="protein sequence ID" value="NEW71395.1"/>
    <property type="molecule type" value="Genomic_DNA"/>
</dbReference>
<proteinExistence type="predicted"/>
<evidence type="ECO:0000256" key="3">
    <source>
        <dbReference type="ARBA" id="ARBA00022691"/>
    </source>
</evidence>